<feature type="non-terminal residue" evidence="1">
    <location>
        <position position="26"/>
    </location>
</feature>
<dbReference type="Proteomes" id="UP000074247">
    <property type="component" value="Unassembled WGS sequence"/>
</dbReference>
<gene>
    <name evidence="1" type="ORF">TGARI_261520A</name>
</gene>
<accession>A0A139XP93</accession>
<dbReference type="VEuPathDB" id="ToxoDB:TGARI_261520A"/>
<sequence>MRKIKFGSQTFVEKLKEIVDGFPKLD</sequence>
<name>A0A139XP93_TOXGO</name>
<evidence type="ECO:0000313" key="2">
    <source>
        <dbReference type="Proteomes" id="UP000074247"/>
    </source>
</evidence>
<proteinExistence type="predicted"/>
<dbReference type="AlphaFoldDB" id="A0A139XP93"/>
<organism evidence="1 2">
    <name type="scientific">Toxoplasma gondii ARI</name>
    <dbReference type="NCBI Taxonomy" id="1074872"/>
    <lineage>
        <taxon>Eukaryota</taxon>
        <taxon>Sar</taxon>
        <taxon>Alveolata</taxon>
        <taxon>Apicomplexa</taxon>
        <taxon>Conoidasida</taxon>
        <taxon>Coccidia</taxon>
        <taxon>Eucoccidiorida</taxon>
        <taxon>Eimeriorina</taxon>
        <taxon>Sarcocystidae</taxon>
        <taxon>Toxoplasma</taxon>
    </lineage>
</organism>
<evidence type="ECO:0000313" key="1">
    <source>
        <dbReference type="EMBL" id="KYF40595.1"/>
    </source>
</evidence>
<protein>
    <submittedName>
        <fullName evidence="1">Putative nucleolar GTP-binding protein 1</fullName>
    </submittedName>
</protein>
<comment type="caution">
    <text evidence="1">The sequence shown here is derived from an EMBL/GenBank/DDBJ whole genome shotgun (WGS) entry which is preliminary data.</text>
</comment>
<dbReference type="EMBL" id="AGQS02005424">
    <property type="protein sequence ID" value="KYF40595.1"/>
    <property type="molecule type" value="Genomic_DNA"/>
</dbReference>
<reference evidence="1 2" key="1">
    <citation type="journal article" date="2016" name="Nat. Commun.">
        <title>Local admixture of amplified and diversified secreted pathogenesis determinants shapes mosaic Toxoplasma gondii genomes.</title>
        <authorList>
            <person name="Lorenzi H."/>
            <person name="Khan A."/>
            <person name="Behnke M.S."/>
            <person name="Namasivayam S."/>
            <person name="Swapna L.S."/>
            <person name="Hadjithomas M."/>
            <person name="Karamycheva S."/>
            <person name="Pinney D."/>
            <person name="Brunk B.P."/>
            <person name="Ajioka J.W."/>
            <person name="Ajzenberg D."/>
            <person name="Boothroyd J.C."/>
            <person name="Boyle J.P."/>
            <person name="Darde M.L."/>
            <person name="Diaz-Miranda M.A."/>
            <person name="Dubey J.P."/>
            <person name="Fritz H.M."/>
            <person name="Gennari S.M."/>
            <person name="Gregory B.D."/>
            <person name="Kim K."/>
            <person name="Saeij J.P."/>
            <person name="Su C."/>
            <person name="White M.W."/>
            <person name="Zhu X.Q."/>
            <person name="Howe D.K."/>
            <person name="Rosenthal B.M."/>
            <person name="Grigg M.E."/>
            <person name="Parkinson J."/>
            <person name="Liu L."/>
            <person name="Kissinger J.C."/>
            <person name="Roos D.S."/>
            <person name="Sibley L.D."/>
        </authorList>
    </citation>
    <scope>NUCLEOTIDE SEQUENCE [LARGE SCALE GENOMIC DNA]</scope>
    <source>
        <strain evidence="1 2">ARI</strain>
    </source>
</reference>